<dbReference type="AlphaFoldDB" id="A0A3P6TL50"/>
<accession>A0A3P6TL50</accession>
<proteinExistence type="predicted"/>
<gene>
    <name evidence="2" type="ORF">CGOC_LOCUS7866</name>
</gene>
<dbReference type="EMBL" id="UYRV01027921">
    <property type="protein sequence ID" value="VDK81715.1"/>
    <property type="molecule type" value="Genomic_DNA"/>
</dbReference>
<name>A0A3P6TL50_CYLGO</name>
<evidence type="ECO:0000259" key="1">
    <source>
        <dbReference type="Pfam" id="PF12062"/>
    </source>
</evidence>
<organism evidence="2 3">
    <name type="scientific">Cylicostephanus goldi</name>
    <name type="common">Nematode worm</name>
    <dbReference type="NCBI Taxonomy" id="71465"/>
    <lineage>
        <taxon>Eukaryota</taxon>
        <taxon>Metazoa</taxon>
        <taxon>Ecdysozoa</taxon>
        <taxon>Nematoda</taxon>
        <taxon>Chromadorea</taxon>
        <taxon>Rhabditida</taxon>
        <taxon>Rhabditina</taxon>
        <taxon>Rhabditomorpha</taxon>
        <taxon>Strongyloidea</taxon>
        <taxon>Strongylidae</taxon>
        <taxon>Cylicostephanus</taxon>
    </lineage>
</organism>
<keyword evidence="3" id="KW-1185">Reference proteome</keyword>
<dbReference type="Proteomes" id="UP000271889">
    <property type="component" value="Unassembled WGS sequence"/>
</dbReference>
<sequence>MGWSLDRYLQIDIDDIFVGARGTRMVESDVRALLESQNAMRRFVTNFTYMLGFSGGYFRNGDDSEDKGDELLVELADHFNWFPHMWRHNHAHEHNSTYLEATMAQNLMFAQNMRLPVRYPYAIAPQHDGVYPVHSELYRAWKKV</sequence>
<dbReference type="GO" id="GO:0015016">
    <property type="term" value="F:heparan sulfate N-sulfotransferase activity"/>
    <property type="evidence" value="ECO:0007669"/>
    <property type="project" value="InterPro"/>
</dbReference>
<dbReference type="GO" id="GO:0016787">
    <property type="term" value="F:hydrolase activity"/>
    <property type="evidence" value="ECO:0007669"/>
    <property type="project" value="InterPro"/>
</dbReference>
<dbReference type="InterPro" id="IPR021930">
    <property type="entry name" value="Heparan_SO4_deacetylase_dom"/>
</dbReference>
<feature type="domain" description="Heparan sulphate-N-deacetylase deacetylase" evidence="1">
    <location>
        <begin position="6"/>
        <end position="144"/>
    </location>
</feature>
<dbReference type="OrthoDB" id="8958249at2759"/>
<reference evidence="2 3" key="1">
    <citation type="submission" date="2018-11" db="EMBL/GenBank/DDBJ databases">
        <authorList>
            <consortium name="Pathogen Informatics"/>
        </authorList>
    </citation>
    <scope>NUCLEOTIDE SEQUENCE [LARGE SCALE GENOMIC DNA]</scope>
</reference>
<evidence type="ECO:0000313" key="2">
    <source>
        <dbReference type="EMBL" id="VDK81715.1"/>
    </source>
</evidence>
<evidence type="ECO:0000313" key="3">
    <source>
        <dbReference type="Proteomes" id="UP000271889"/>
    </source>
</evidence>
<protein>
    <recommendedName>
        <fullName evidence="1">Heparan sulphate-N-deacetylase deacetylase domain-containing protein</fullName>
    </recommendedName>
</protein>
<dbReference type="Pfam" id="PF12062">
    <property type="entry name" value="HSNSD-CE"/>
    <property type="match status" value="1"/>
</dbReference>